<keyword evidence="8" id="KW-0472">Membrane</keyword>
<keyword evidence="6" id="KW-1133">Transmembrane helix</keyword>
<evidence type="ECO:0000313" key="10">
    <source>
        <dbReference type="EMBL" id="AYO44496.1"/>
    </source>
</evidence>
<evidence type="ECO:0000256" key="3">
    <source>
        <dbReference type="ARBA" id="ARBA00008961"/>
    </source>
</evidence>
<dbReference type="GO" id="GO:0000139">
    <property type="term" value="C:Golgi membrane"/>
    <property type="evidence" value="ECO:0007669"/>
    <property type="project" value="UniProtKB-SubCell"/>
</dbReference>
<dbReference type="EMBL" id="CP033154">
    <property type="protein sequence ID" value="AYO44496.1"/>
    <property type="molecule type" value="Genomic_DNA"/>
</dbReference>
<protein>
    <recommendedName>
        <fullName evidence="9">Protein kish</fullName>
    </recommendedName>
</protein>
<evidence type="ECO:0000256" key="5">
    <source>
        <dbReference type="ARBA" id="ARBA00022729"/>
    </source>
</evidence>
<comment type="function">
    <text evidence="1 9">Involved in the early part of the secretory pathway.</text>
</comment>
<dbReference type="PANTHER" id="PTHR13229">
    <property type="entry name" value="PROTEIN KISH-A"/>
    <property type="match status" value="1"/>
</dbReference>
<keyword evidence="4" id="KW-0812">Transmembrane</keyword>
<dbReference type="Proteomes" id="UP000269793">
    <property type="component" value="Chromosome VII"/>
</dbReference>
<dbReference type="InterPro" id="IPR009653">
    <property type="entry name" value="Ksh1"/>
</dbReference>
<evidence type="ECO:0000256" key="1">
    <source>
        <dbReference type="ARBA" id="ARBA00002154"/>
    </source>
</evidence>
<dbReference type="STRING" id="425264.A0A3G2S9D6"/>
<evidence type="ECO:0000256" key="6">
    <source>
        <dbReference type="ARBA" id="ARBA00022989"/>
    </source>
</evidence>
<evidence type="ECO:0000256" key="4">
    <source>
        <dbReference type="ARBA" id="ARBA00022692"/>
    </source>
</evidence>
<feature type="chain" id="PRO_5017855596" description="Protein kish" evidence="9">
    <location>
        <begin position="27"/>
        <end position="70"/>
    </location>
</feature>
<keyword evidence="11" id="KW-1185">Reference proteome</keyword>
<dbReference type="OrthoDB" id="10034655at2759"/>
<proteinExistence type="inferred from homology"/>
<dbReference type="Pfam" id="PF06842">
    <property type="entry name" value="DUF1242"/>
    <property type="match status" value="1"/>
</dbReference>
<evidence type="ECO:0000256" key="2">
    <source>
        <dbReference type="ARBA" id="ARBA00004614"/>
    </source>
</evidence>
<dbReference type="InterPro" id="IPR051523">
    <property type="entry name" value="KISH_domain"/>
</dbReference>
<gene>
    <name evidence="10" type="primary">TMEM167A</name>
    <name evidence="10" type="ORF">DNF11_3546</name>
</gene>
<evidence type="ECO:0000256" key="8">
    <source>
        <dbReference type="ARBA" id="ARBA00023136"/>
    </source>
</evidence>
<name>A0A3G2S9D6_MALR7</name>
<organism evidence="10 11">
    <name type="scientific">Malassezia restricta (strain ATCC 96810 / NBRC 103918 / CBS 7877)</name>
    <name type="common">Seborrheic dermatitis infection agent</name>
    <dbReference type="NCBI Taxonomy" id="425264"/>
    <lineage>
        <taxon>Eukaryota</taxon>
        <taxon>Fungi</taxon>
        <taxon>Dikarya</taxon>
        <taxon>Basidiomycota</taxon>
        <taxon>Ustilaginomycotina</taxon>
        <taxon>Malasseziomycetes</taxon>
        <taxon>Malasseziales</taxon>
        <taxon>Malasseziaceae</taxon>
        <taxon>Malassezia</taxon>
    </lineage>
</organism>
<sequence>MTALFHFQSLLLVVLLVICTCTYIRATAPALVDRNRKGMLGVFFKAARIGERLSPYCSLACVAMAVYIVT</sequence>
<dbReference type="AlphaFoldDB" id="A0A3G2S9D6"/>
<keyword evidence="5 9" id="KW-0732">Signal</keyword>
<feature type="signal peptide" evidence="9">
    <location>
        <begin position="1"/>
        <end position="26"/>
    </location>
</feature>
<dbReference type="VEuPathDB" id="FungiDB:DNF11_3546"/>
<comment type="similarity">
    <text evidence="3 9">Belongs to the KISH family.</text>
</comment>
<accession>A0A3G2S9D6</accession>
<reference evidence="10 11" key="1">
    <citation type="submission" date="2018-10" db="EMBL/GenBank/DDBJ databases">
        <title>Complete genome sequence of Malassezia restricta CBS 7877.</title>
        <authorList>
            <person name="Morand S.C."/>
            <person name="Bertignac M."/>
            <person name="Iltis A."/>
            <person name="Kolder I."/>
            <person name="Pirovano W."/>
            <person name="Jourdain R."/>
            <person name="Clavaud C."/>
        </authorList>
    </citation>
    <scope>NUCLEOTIDE SEQUENCE [LARGE SCALE GENOMIC DNA]</scope>
    <source>
        <strain evidence="10 11">CBS 7877</strain>
    </source>
</reference>
<keyword evidence="7 9" id="KW-0333">Golgi apparatus</keyword>
<evidence type="ECO:0000256" key="9">
    <source>
        <dbReference type="RuleBase" id="RU910717"/>
    </source>
</evidence>
<evidence type="ECO:0000313" key="11">
    <source>
        <dbReference type="Proteomes" id="UP000269793"/>
    </source>
</evidence>
<comment type="subcellular location">
    <subcellularLocation>
        <location evidence="2 9">Golgi apparatus membrane</location>
        <topology evidence="2 9">Single-pass type I membrane protein</topology>
    </subcellularLocation>
</comment>
<evidence type="ECO:0000256" key="7">
    <source>
        <dbReference type="ARBA" id="ARBA00023034"/>
    </source>
</evidence>